<protein>
    <recommendedName>
        <fullName evidence="4">Galactose oxidase, central domain containing protein</fullName>
    </recommendedName>
</protein>
<dbReference type="Proteomes" id="UP000515908">
    <property type="component" value="Chromosome 06"/>
</dbReference>
<dbReference type="VEuPathDB" id="TriTrypDB:ADEAN_000362600"/>
<dbReference type="AlphaFoldDB" id="A0A7G2C9N0"/>
<evidence type="ECO:0000256" key="1">
    <source>
        <dbReference type="SAM" id="MobiDB-lite"/>
    </source>
</evidence>
<proteinExistence type="predicted"/>
<dbReference type="SUPFAM" id="SSF117281">
    <property type="entry name" value="Kelch motif"/>
    <property type="match status" value="1"/>
</dbReference>
<keyword evidence="3" id="KW-1185">Reference proteome</keyword>
<gene>
    <name evidence="2" type="ORF">ADEAN_000362600</name>
</gene>
<feature type="region of interest" description="Disordered" evidence="1">
    <location>
        <begin position="90"/>
        <end position="142"/>
    </location>
</feature>
<name>A0A7G2C9N0_9TRYP</name>
<organism evidence="2 3">
    <name type="scientific">Angomonas deanei</name>
    <dbReference type="NCBI Taxonomy" id="59799"/>
    <lineage>
        <taxon>Eukaryota</taxon>
        <taxon>Discoba</taxon>
        <taxon>Euglenozoa</taxon>
        <taxon>Kinetoplastea</taxon>
        <taxon>Metakinetoplastina</taxon>
        <taxon>Trypanosomatida</taxon>
        <taxon>Trypanosomatidae</taxon>
        <taxon>Strigomonadinae</taxon>
        <taxon>Angomonas</taxon>
    </lineage>
</organism>
<dbReference type="Gene3D" id="2.120.10.80">
    <property type="entry name" value="Kelch-type beta propeller"/>
    <property type="match status" value="1"/>
</dbReference>
<evidence type="ECO:0000313" key="2">
    <source>
        <dbReference type="EMBL" id="CAD2216165.1"/>
    </source>
</evidence>
<feature type="compositionally biased region" description="Polar residues" evidence="1">
    <location>
        <begin position="93"/>
        <end position="111"/>
    </location>
</feature>
<evidence type="ECO:0000313" key="3">
    <source>
        <dbReference type="Proteomes" id="UP000515908"/>
    </source>
</evidence>
<dbReference type="OrthoDB" id="271578at2759"/>
<feature type="region of interest" description="Disordered" evidence="1">
    <location>
        <begin position="22"/>
        <end position="70"/>
    </location>
</feature>
<accession>A0A7G2C9N0</accession>
<reference evidence="2 3" key="1">
    <citation type="submission" date="2020-08" db="EMBL/GenBank/DDBJ databases">
        <authorList>
            <person name="Newling K."/>
            <person name="Davey J."/>
            <person name="Forrester S."/>
        </authorList>
    </citation>
    <scope>NUCLEOTIDE SEQUENCE [LARGE SCALE GENOMIC DNA]</scope>
    <source>
        <strain evidence="3">Crithidia deanei Carvalho (ATCC PRA-265)</strain>
    </source>
</reference>
<dbReference type="EMBL" id="LR877150">
    <property type="protein sequence ID" value="CAD2216165.1"/>
    <property type="molecule type" value="Genomic_DNA"/>
</dbReference>
<dbReference type="InterPro" id="IPR015915">
    <property type="entry name" value="Kelch-typ_b-propeller"/>
</dbReference>
<sequence>MKRLPHLLREFHAHLAHESTTAYTRENSVSGEEEDGYISEASDFLGGEENPAGSSTDEESDGSGEEEEETIHVVPVTAERLQQLQSEFHDNHPSANRAVSESAYTSVTAHTNRPMPSVGVASQYSYRPPPTAQPTQEREDMDSNSVLQWKPVLPPIAPKTRHGHALVYCYPNLYLFGGCYWAHGDAMSTTDLYYNVYDQRWRQCKEEVVPPRFMASVAVSNASHTFPQHTDHTVSENDPNRAHMVLYAFGGLDFNRQLSNHLYRTQLPPSRYELLPQLGHHPPTAVQGCAGVRCAAGDRGWGGLSVLHGWIPGRQAHDPVHAAVHAADRDVAAAGDEPGLGAKSAVLSGVHSSGASGRGANHTAESV</sequence>
<evidence type="ECO:0008006" key="4">
    <source>
        <dbReference type="Google" id="ProtNLM"/>
    </source>
</evidence>
<feature type="compositionally biased region" description="Acidic residues" evidence="1">
    <location>
        <begin position="56"/>
        <end position="69"/>
    </location>
</feature>